<proteinExistence type="predicted"/>
<organism evidence="1 2">
    <name type="scientific">Pleurodeles waltl</name>
    <name type="common">Iberian ribbed newt</name>
    <dbReference type="NCBI Taxonomy" id="8319"/>
    <lineage>
        <taxon>Eukaryota</taxon>
        <taxon>Metazoa</taxon>
        <taxon>Chordata</taxon>
        <taxon>Craniata</taxon>
        <taxon>Vertebrata</taxon>
        <taxon>Euteleostomi</taxon>
        <taxon>Amphibia</taxon>
        <taxon>Batrachia</taxon>
        <taxon>Caudata</taxon>
        <taxon>Salamandroidea</taxon>
        <taxon>Salamandridae</taxon>
        <taxon>Pleurodelinae</taxon>
        <taxon>Pleurodeles</taxon>
    </lineage>
</organism>
<evidence type="ECO:0000313" key="1">
    <source>
        <dbReference type="EMBL" id="KAJ1186007.1"/>
    </source>
</evidence>
<comment type="caution">
    <text evidence="1">The sequence shown here is derived from an EMBL/GenBank/DDBJ whole genome shotgun (WGS) entry which is preliminary data.</text>
</comment>
<gene>
    <name evidence="1" type="ORF">NDU88_002792</name>
</gene>
<evidence type="ECO:0000313" key="2">
    <source>
        <dbReference type="Proteomes" id="UP001066276"/>
    </source>
</evidence>
<sequence length="73" mass="7810">MEAEKKTGDLACALTAGRRGIGRCPVGHPCPVCVGRGHINSLRVIRAEGEEAQTLGLRLVRLAVADFWAGNRQ</sequence>
<dbReference type="Proteomes" id="UP001066276">
    <property type="component" value="Chromosome 3_1"/>
</dbReference>
<protein>
    <submittedName>
        <fullName evidence="1">Uncharacterized protein</fullName>
    </submittedName>
</protein>
<dbReference type="AlphaFoldDB" id="A0AAV7UA97"/>
<accession>A0AAV7UA97</accession>
<name>A0AAV7UA97_PLEWA</name>
<dbReference type="EMBL" id="JANPWB010000005">
    <property type="protein sequence ID" value="KAJ1186007.1"/>
    <property type="molecule type" value="Genomic_DNA"/>
</dbReference>
<reference evidence="1" key="1">
    <citation type="journal article" date="2022" name="bioRxiv">
        <title>Sequencing and chromosome-scale assembly of the giantPleurodeles waltlgenome.</title>
        <authorList>
            <person name="Brown T."/>
            <person name="Elewa A."/>
            <person name="Iarovenko S."/>
            <person name="Subramanian E."/>
            <person name="Araus A.J."/>
            <person name="Petzold A."/>
            <person name="Susuki M."/>
            <person name="Suzuki K.-i.T."/>
            <person name="Hayashi T."/>
            <person name="Toyoda A."/>
            <person name="Oliveira C."/>
            <person name="Osipova E."/>
            <person name="Leigh N.D."/>
            <person name="Simon A."/>
            <person name="Yun M.H."/>
        </authorList>
    </citation>
    <scope>NUCLEOTIDE SEQUENCE</scope>
    <source>
        <strain evidence="1">20211129_DDA</strain>
        <tissue evidence="1">Liver</tissue>
    </source>
</reference>
<keyword evidence="2" id="KW-1185">Reference proteome</keyword>